<comment type="caution">
    <text evidence="4">The sequence shown here is derived from an EMBL/GenBank/DDBJ whole genome shotgun (WGS) entry which is preliminary data.</text>
</comment>
<evidence type="ECO:0000259" key="2">
    <source>
        <dbReference type="Pfam" id="PF06742"/>
    </source>
</evidence>
<gene>
    <name evidence="4" type="ORF">D3872_12880</name>
</gene>
<keyword evidence="5" id="KW-1185">Reference proteome</keyword>
<protein>
    <submittedName>
        <fullName evidence="4">DUF1254 domain-containing protein</fullName>
    </submittedName>
</protein>
<feature type="domain" description="DUF1254" evidence="3">
    <location>
        <begin position="122"/>
        <end position="252"/>
    </location>
</feature>
<dbReference type="InterPro" id="IPR010679">
    <property type="entry name" value="DUF1254"/>
</dbReference>
<keyword evidence="1" id="KW-1133">Transmembrane helix</keyword>
<dbReference type="PANTHER" id="PTHR36509">
    <property type="entry name" value="BLL3101 PROTEIN"/>
    <property type="match status" value="1"/>
</dbReference>
<dbReference type="Pfam" id="PF06742">
    <property type="entry name" value="DUF1214"/>
    <property type="match status" value="1"/>
</dbReference>
<proteinExistence type="predicted"/>
<name>A0A418XSP4_9BURK</name>
<feature type="domain" description="DUF1214" evidence="2">
    <location>
        <begin position="391"/>
        <end position="501"/>
    </location>
</feature>
<feature type="transmembrane region" description="Helical" evidence="1">
    <location>
        <begin position="54"/>
        <end position="72"/>
    </location>
</feature>
<evidence type="ECO:0000256" key="1">
    <source>
        <dbReference type="SAM" id="Phobius"/>
    </source>
</evidence>
<dbReference type="InterPro" id="IPR037050">
    <property type="entry name" value="DUF1254_sf"/>
</dbReference>
<keyword evidence="1" id="KW-0812">Transmembrane</keyword>
<evidence type="ECO:0000313" key="5">
    <source>
        <dbReference type="Proteomes" id="UP000284006"/>
    </source>
</evidence>
<dbReference type="Gene3D" id="2.60.120.600">
    <property type="entry name" value="Domain of unknown function DUF1214, C-terminal domain"/>
    <property type="match status" value="1"/>
</dbReference>
<dbReference type="Pfam" id="PF06863">
    <property type="entry name" value="DUF1254"/>
    <property type="match status" value="1"/>
</dbReference>
<dbReference type="AlphaFoldDB" id="A0A418XSP4"/>
<dbReference type="InterPro" id="IPR037049">
    <property type="entry name" value="DUF1214_C_sf"/>
</dbReference>
<reference evidence="4 5" key="1">
    <citation type="submission" date="2018-09" db="EMBL/GenBank/DDBJ databases">
        <authorList>
            <person name="Zhu H."/>
        </authorList>
    </citation>
    <scope>NUCLEOTIDE SEQUENCE [LARGE SCALE GENOMIC DNA]</scope>
    <source>
        <strain evidence="4 5">K1S02-61</strain>
    </source>
</reference>
<sequence>MRAACLGTEATHFCVCQPVPPCKVGGKSKAAYPHNSPFVHVTRRQFVFLYSRRLASILICVLLGSALVPTVASAQSPTFSVEEARAIAKDAYTYGFSLVDHYRVQYTYFQDSSHPEFKAPWNSINNTARIYTPDDKAFPTPNADTPYSQLGADLRTEPLVLTLPAVEKGRYYSAQFVDAHTHNFAYAGSRTTGNNGGKFLLAGPHWKGKTPPGINAVFRSETDFAFVFYRTQLLGPADIENVKKVQAGYKVQTLSAFLGEPAPAAAPEVDFLKPLSAQQERTSLEFFNQLNFVLRFCPPHPSEQVLMGRFAKLGIGAGKQFDAQTLSPEIREAIAAGMADAWHEFDELSKRVVKGEVSTMSFLGSREFLKSNYLYRMRGTVSGLYGNDKEETIYPPFYLDSTGQKVDGANRYTLRFAPDQLPPVNAFWSLTMYDLSTRLLVANPLNRYLINSPMLPDLKRDADGGITLHVQHDSPGKDKETNWLPAPKGPFYVAGRLYWPKPAALNGTWTAPKLQRAE</sequence>
<dbReference type="PANTHER" id="PTHR36509:SF2">
    <property type="entry name" value="BLL3101 PROTEIN"/>
    <property type="match status" value="1"/>
</dbReference>
<dbReference type="EMBL" id="QYUP01000115">
    <property type="protein sequence ID" value="RJG15613.1"/>
    <property type="molecule type" value="Genomic_DNA"/>
</dbReference>
<dbReference type="Proteomes" id="UP000284006">
    <property type="component" value="Unassembled WGS sequence"/>
</dbReference>
<dbReference type="SUPFAM" id="SSF160935">
    <property type="entry name" value="VPA0735-like"/>
    <property type="match status" value="1"/>
</dbReference>
<dbReference type="Gene3D" id="2.60.40.1610">
    <property type="entry name" value="Domain of unknown function DUF1254"/>
    <property type="match status" value="1"/>
</dbReference>
<organism evidence="4 5">
    <name type="scientific">Massilia cavernae</name>
    <dbReference type="NCBI Taxonomy" id="2320864"/>
    <lineage>
        <taxon>Bacteria</taxon>
        <taxon>Pseudomonadati</taxon>
        <taxon>Pseudomonadota</taxon>
        <taxon>Betaproteobacteria</taxon>
        <taxon>Burkholderiales</taxon>
        <taxon>Oxalobacteraceae</taxon>
        <taxon>Telluria group</taxon>
        <taxon>Massilia</taxon>
    </lineage>
</organism>
<dbReference type="OrthoDB" id="104565at2"/>
<dbReference type="InterPro" id="IPR010621">
    <property type="entry name" value="DUF1214"/>
</dbReference>
<accession>A0A418XSP4</accession>
<evidence type="ECO:0000259" key="3">
    <source>
        <dbReference type="Pfam" id="PF06863"/>
    </source>
</evidence>
<keyword evidence="1" id="KW-0472">Membrane</keyword>
<evidence type="ECO:0000313" key="4">
    <source>
        <dbReference type="EMBL" id="RJG15613.1"/>
    </source>
</evidence>